<dbReference type="PANTHER" id="PTHR11647:SF1">
    <property type="entry name" value="COLLAPSIN RESPONSE MEDIATOR PROTEIN"/>
    <property type="match status" value="1"/>
</dbReference>
<dbReference type="InterPro" id="IPR011059">
    <property type="entry name" value="Metal-dep_hydrolase_composite"/>
</dbReference>
<evidence type="ECO:0000256" key="2">
    <source>
        <dbReference type="ARBA" id="ARBA00008829"/>
    </source>
</evidence>
<dbReference type="SUPFAM" id="SSF51338">
    <property type="entry name" value="Composite domain of metallo-dependent hydrolases"/>
    <property type="match status" value="1"/>
</dbReference>
<keyword evidence="4 6" id="KW-0378">Hydrolase</keyword>
<protein>
    <submittedName>
        <fullName evidence="6">Dihydropyrimidinase</fullName>
        <ecNumber evidence="6">3.5.2.2</ecNumber>
    </submittedName>
</protein>
<dbReference type="RefSeq" id="WP_271192106.1">
    <property type="nucleotide sequence ID" value="NZ_CP115667.1"/>
</dbReference>
<dbReference type="NCBIfam" id="TIGR02033">
    <property type="entry name" value="D-hydantoinase"/>
    <property type="match status" value="1"/>
</dbReference>
<dbReference type="InterPro" id="IPR032466">
    <property type="entry name" value="Metal_Hydrolase"/>
</dbReference>
<proteinExistence type="inferred from homology"/>
<comment type="similarity">
    <text evidence="2">Belongs to the metallo-dependent hydrolases superfamily. Hydantoinase/dihydropyrimidinase family.</text>
</comment>
<dbReference type="SUPFAM" id="SSF51556">
    <property type="entry name" value="Metallo-dependent hydrolases"/>
    <property type="match status" value="1"/>
</dbReference>
<dbReference type="InterPro" id="IPR050378">
    <property type="entry name" value="Metallo-dep_Hydrolases_sf"/>
</dbReference>
<dbReference type="GO" id="GO:0004157">
    <property type="term" value="F:dihydropyrimidinase activity"/>
    <property type="evidence" value="ECO:0007669"/>
    <property type="project" value="UniProtKB-EC"/>
</dbReference>
<reference evidence="6 7" key="1">
    <citation type="submission" date="2023-01" db="EMBL/GenBank/DDBJ databases">
        <authorList>
            <person name="Lee S.H."/>
            <person name="Jung H.S."/>
            <person name="Yun J.U."/>
        </authorList>
    </citation>
    <scope>NUCLEOTIDE SEQUENCE [LARGE SCALE GENOMIC DNA]</scope>
    <source>
        <strain evidence="6 7">CBA3646</strain>
    </source>
</reference>
<keyword evidence="7" id="KW-1185">Reference proteome</keyword>
<dbReference type="Proteomes" id="UP001210339">
    <property type="component" value="Chromosome"/>
</dbReference>
<evidence type="ECO:0000256" key="4">
    <source>
        <dbReference type="ARBA" id="ARBA00022801"/>
    </source>
</evidence>
<evidence type="ECO:0000313" key="7">
    <source>
        <dbReference type="Proteomes" id="UP001210339"/>
    </source>
</evidence>
<dbReference type="EC" id="3.5.2.2" evidence="6"/>
<dbReference type="InterPro" id="IPR006680">
    <property type="entry name" value="Amidohydro-rel"/>
</dbReference>
<comment type="cofactor">
    <cofactor evidence="1">
        <name>Zn(2+)</name>
        <dbReference type="ChEBI" id="CHEBI:29105"/>
    </cofactor>
</comment>
<dbReference type="Gene3D" id="3.20.20.140">
    <property type="entry name" value="Metal-dependent hydrolases"/>
    <property type="match status" value="1"/>
</dbReference>
<evidence type="ECO:0000313" key="6">
    <source>
        <dbReference type="EMBL" id="WBW50581.1"/>
    </source>
</evidence>
<evidence type="ECO:0000259" key="5">
    <source>
        <dbReference type="Pfam" id="PF01979"/>
    </source>
</evidence>
<sequence>MALLIKNGKVLVNSELCPKDLLIEDGKITHIADVIPQGNAQVLDAKGQMILPGGVDVHTHMSLDLGAYVAVDDFYTGTVAAANGGTTTIVDHIGFLERGSSLQEMIDHYHDLAHDKAVIDYSFHGAMQEASPSHLVELDTLFESGIVSIKLYTTYGGMLEDDAILRVLKKAKETGTVVCVHCENDGAIRALRAEAETAGHLDPIYHAKTRPNVTEAEAINRLIYLSDIAGFPKLYIVHTSTKEGLEEIKAARRRGVKNLYCETCTQYLLLDESKYTSGGNEEGVKYIMAPPLRTITDQGALWDGVRNGDVDVIATDHCPFFYERDKLPHKDNFLTCPGGAPGVEERIELILTEGLKRGIALERLVDVLATNPSDIFGMSQKGRLEEGADGDVILVDVSPYTIARDNRHSRVDYTCYEGFTTQYRVTTVVSHGVIVKDGHDFYGKAGMGQFIKRRF</sequence>
<gene>
    <name evidence="6" type="primary">hydA</name>
    <name evidence="6" type="ORF">O6R05_03280</name>
</gene>
<dbReference type="PANTHER" id="PTHR11647">
    <property type="entry name" value="HYDRANTOINASE/DIHYDROPYRIMIDINASE FAMILY MEMBER"/>
    <property type="match status" value="1"/>
</dbReference>
<dbReference type="InterPro" id="IPR011778">
    <property type="entry name" value="Hydantoinase/dihydroPyrase"/>
</dbReference>
<keyword evidence="3" id="KW-0479">Metal-binding</keyword>
<accession>A0ABY7QW32</accession>
<evidence type="ECO:0000256" key="3">
    <source>
        <dbReference type="ARBA" id="ARBA00022723"/>
    </source>
</evidence>
<organism evidence="6 7">
    <name type="scientific">Peptoniphilus equinus</name>
    <dbReference type="NCBI Taxonomy" id="3016343"/>
    <lineage>
        <taxon>Bacteria</taxon>
        <taxon>Bacillati</taxon>
        <taxon>Bacillota</taxon>
        <taxon>Tissierellia</taxon>
        <taxon>Tissierellales</taxon>
        <taxon>Peptoniphilaceae</taxon>
        <taxon>Peptoniphilus</taxon>
    </lineage>
</organism>
<dbReference type="EMBL" id="CP115667">
    <property type="protein sequence ID" value="WBW50581.1"/>
    <property type="molecule type" value="Genomic_DNA"/>
</dbReference>
<dbReference type="Gene3D" id="2.30.40.10">
    <property type="entry name" value="Urease, subunit C, domain 1"/>
    <property type="match status" value="1"/>
</dbReference>
<dbReference type="Pfam" id="PF01979">
    <property type="entry name" value="Amidohydro_1"/>
    <property type="match status" value="1"/>
</dbReference>
<feature type="domain" description="Amidohydrolase-related" evidence="5">
    <location>
        <begin position="49"/>
        <end position="435"/>
    </location>
</feature>
<evidence type="ECO:0000256" key="1">
    <source>
        <dbReference type="ARBA" id="ARBA00001947"/>
    </source>
</evidence>
<name>A0ABY7QW32_9FIRM</name>